<dbReference type="PANTHER" id="PTHR43479">
    <property type="entry name" value="ACREF/ENVCD OPERON REPRESSOR-RELATED"/>
    <property type="match status" value="1"/>
</dbReference>
<sequence length="187" mass="21686">MRRKDDEKEQRIKRSVITLMLKEGFNGTSIAKIAKMAGVSPATVYIYYENKEDMLQDIYLQYSDEVFDYLLAGIRCDMDGAQLIETLIRRYYSYMKDHPEAFCFVEQFANCPSMASKCSCSRGMQSIFQWIEQKNSRPIHRRYSDKSVSAILFYPVKALAADHSSSEEEKAQLLEELIEMIQRAILA</sequence>
<keyword evidence="3" id="KW-0175">Coiled coil</keyword>
<dbReference type="InterPro" id="IPR009057">
    <property type="entry name" value="Homeodomain-like_sf"/>
</dbReference>
<evidence type="ECO:0000256" key="2">
    <source>
        <dbReference type="PROSITE-ProRule" id="PRU00335"/>
    </source>
</evidence>
<organism evidence="5 6">
    <name type="scientific">Candidatus Merdibacter merdavium</name>
    <dbReference type="NCBI Taxonomy" id="2838692"/>
    <lineage>
        <taxon>Bacteria</taxon>
        <taxon>Bacillati</taxon>
        <taxon>Bacillota</taxon>
        <taxon>Erysipelotrichia</taxon>
        <taxon>Erysipelotrichales</taxon>
        <taxon>Erysipelotrichaceae</taxon>
        <taxon>Merdibacter</taxon>
    </lineage>
</organism>
<proteinExistence type="predicted"/>
<dbReference type="SUPFAM" id="SSF46689">
    <property type="entry name" value="Homeodomain-like"/>
    <property type="match status" value="1"/>
</dbReference>
<dbReference type="PANTHER" id="PTHR43479:SF11">
    <property type="entry name" value="ACREF_ENVCD OPERON REPRESSOR-RELATED"/>
    <property type="match status" value="1"/>
</dbReference>
<dbReference type="InterPro" id="IPR050624">
    <property type="entry name" value="HTH-type_Tx_Regulator"/>
</dbReference>
<evidence type="ECO:0000313" key="6">
    <source>
        <dbReference type="Proteomes" id="UP000823896"/>
    </source>
</evidence>
<dbReference type="Gene3D" id="1.10.357.10">
    <property type="entry name" value="Tetracycline Repressor, domain 2"/>
    <property type="match status" value="1"/>
</dbReference>
<name>A0A9D2SWG6_9FIRM</name>
<evidence type="ECO:0000259" key="4">
    <source>
        <dbReference type="PROSITE" id="PS50977"/>
    </source>
</evidence>
<dbReference type="PRINTS" id="PR00455">
    <property type="entry name" value="HTHTETR"/>
</dbReference>
<dbReference type="InterPro" id="IPR001647">
    <property type="entry name" value="HTH_TetR"/>
</dbReference>
<dbReference type="PROSITE" id="PS50977">
    <property type="entry name" value="HTH_TETR_2"/>
    <property type="match status" value="1"/>
</dbReference>
<dbReference type="AlphaFoldDB" id="A0A9D2SWG6"/>
<protein>
    <submittedName>
        <fullName evidence="5">TetR/AcrR family transcriptional regulator</fullName>
    </submittedName>
</protein>
<feature type="coiled-coil region" evidence="3">
    <location>
        <begin position="156"/>
        <end position="183"/>
    </location>
</feature>
<evidence type="ECO:0000256" key="1">
    <source>
        <dbReference type="ARBA" id="ARBA00023125"/>
    </source>
</evidence>
<gene>
    <name evidence="5" type="ORF">H9702_04660</name>
</gene>
<accession>A0A9D2SWG6</accession>
<comment type="caution">
    <text evidence="5">The sequence shown here is derived from an EMBL/GenBank/DDBJ whole genome shotgun (WGS) entry which is preliminary data.</text>
</comment>
<dbReference type="Pfam" id="PF00440">
    <property type="entry name" value="TetR_N"/>
    <property type="match status" value="1"/>
</dbReference>
<feature type="DNA-binding region" description="H-T-H motif" evidence="2">
    <location>
        <begin position="29"/>
        <end position="48"/>
    </location>
</feature>
<dbReference type="GO" id="GO:0003677">
    <property type="term" value="F:DNA binding"/>
    <property type="evidence" value="ECO:0007669"/>
    <property type="project" value="UniProtKB-UniRule"/>
</dbReference>
<evidence type="ECO:0000256" key="3">
    <source>
        <dbReference type="SAM" id="Coils"/>
    </source>
</evidence>
<reference evidence="5" key="2">
    <citation type="submission" date="2021-04" db="EMBL/GenBank/DDBJ databases">
        <authorList>
            <person name="Gilroy R."/>
        </authorList>
    </citation>
    <scope>NUCLEOTIDE SEQUENCE</scope>
    <source>
        <strain evidence="5">CHK187-11901</strain>
    </source>
</reference>
<dbReference type="EMBL" id="DWWM01000028">
    <property type="protein sequence ID" value="HJC36405.1"/>
    <property type="molecule type" value="Genomic_DNA"/>
</dbReference>
<reference evidence="5" key="1">
    <citation type="journal article" date="2021" name="PeerJ">
        <title>Extensive microbial diversity within the chicken gut microbiome revealed by metagenomics and culture.</title>
        <authorList>
            <person name="Gilroy R."/>
            <person name="Ravi A."/>
            <person name="Getino M."/>
            <person name="Pursley I."/>
            <person name="Horton D.L."/>
            <person name="Alikhan N.F."/>
            <person name="Baker D."/>
            <person name="Gharbi K."/>
            <person name="Hall N."/>
            <person name="Watson M."/>
            <person name="Adriaenssens E.M."/>
            <person name="Foster-Nyarko E."/>
            <person name="Jarju S."/>
            <person name="Secka A."/>
            <person name="Antonio M."/>
            <person name="Oren A."/>
            <person name="Chaudhuri R.R."/>
            <person name="La Ragione R."/>
            <person name="Hildebrand F."/>
            <person name="Pallen M.J."/>
        </authorList>
    </citation>
    <scope>NUCLEOTIDE SEQUENCE</scope>
    <source>
        <strain evidence="5">CHK187-11901</strain>
    </source>
</reference>
<keyword evidence="1 2" id="KW-0238">DNA-binding</keyword>
<evidence type="ECO:0000313" key="5">
    <source>
        <dbReference type="EMBL" id="HJC36405.1"/>
    </source>
</evidence>
<dbReference type="Proteomes" id="UP000823896">
    <property type="component" value="Unassembled WGS sequence"/>
</dbReference>
<feature type="domain" description="HTH tetR-type" evidence="4">
    <location>
        <begin position="6"/>
        <end position="66"/>
    </location>
</feature>